<evidence type="ECO:0000313" key="2">
    <source>
        <dbReference type="EMBL" id="MBB5624697.1"/>
    </source>
</evidence>
<dbReference type="Proteomes" id="UP000588112">
    <property type="component" value="Unassembled WGS sequence"/>
</dbReference>
<dbReference type="RefSeq" id="WP_184608030.1">
    <property type="nucleotide sequence ID" value="NZ_BOOS01000010.1"/>
</dbReference>
<evidence type="ECO:0000313" key="3">
    <source>
        <dbReference type="Proteomes" id="UP000588112"/>
    </source>
</evidence>
<dbReference type="AlphaFoldDB" id="A0A7W9DMT6"/>
<sequence length="306" mass="32311">MTLLSARDAHAPQATLLQEHPASGLARDIDLVTGTWSAALAVDPGDPYFFDHPLDHLPGMALVSGLLDLLRATGAGLPERAGSRMALRLALPSFCELDAPVHLEATRLPPDASGSPGTRKVVVRARQRDRAVCEGEAAFAPSAPVPAGTAAGADHPDQRDGTLVHRHRAENVLVSGMIPDGPTRTVRVRRPEEGHPLAAGPGEPARAEVLIDAARQFGTMICHVEHSVPDDVRLVLLSIEADLPGGVLGDLYLRWTWRPPVRGRSRMEIDVVAGDPAAEACGGVGLDYYAASPAVYRRLRGAGGPA</sequence>
<dbReference type="Pfam" id="PF03756">
    <property type="entry name" value="AfsA"/>
    <property type="match status" value="2"/>
</dbReference>
<dbReference type="InterPro" id="IPR005509">
    <property type="entry name" value="AfsA_hotdog_dom"/>
</dbReference>
<comment type="caution">
    <text evidence="2">The sequence shown here is derived from an EMBL/GenBank/DDBJ whole genome shotgun (WGS) entry which is preliminary data.</text>
</comment>
<evidence type="ECO:0000259" key="1">
    <source>
        <dbReference type="Pfam" id="PF03756"/>
    </source>
</evidence>
<proteinExistence type="predicted"/>
<feature type="domain" description="A-factor biosynthesis hotdog" evidence="1">
    <location>
        <begin position="163"/>
        <end position="242"/>
    </location>
</feature>
<protein>
    <recommendedName>
        <fullName evidence="1">A-factor biosynthesis hotdog domain-containing protein</fullName>
    </recommendedName>
</protein>
<name>A0A7W9DMT6_9ACTN</name>
<reference evidence="2 3" key="1">
    <citation type="submission" date="2020-08" db="EMBL/GenBank/DDBJ databases">
        <title>Sequencing the genomes of 1000 actinobacteria strains.</title>
        <authorList>
            <person name="Klenk H.-P."/>
        </authorList>
    </citation>
    <scope>NUCLEOTIDE SEQUENCE [LARGE SCALE GENOMIC DNA]</scope>
    <source>
        <strain evidence="2 3">DSM 45790</strain>
    </source>
</reference>
<organism evidence="2 3">
    <name type="scientific">Sphaerisporangium krabiense</name>
    <dbReference type="NCBI Taxonomy" id="763782"/>
    <lineage>
        <taxon>Bacteria</taxon>
        <taxon>Bacillati</taxon>
        <taxon>Actinomycetota</taxon>
        <taxon>Actinomycetes</taxon>
        <taxon>Streptosporangiales</taxon>
        <taxon>Streptosporangiaceae</taxon>
        <taxon>Sphaerisporangium</taxon>
    </lineage>
</organism>
<accession>A0A7W9DMT6</accession>
<dbReference type="EMBL" id="JACHBR010000001">
    <property type="protein sequence ID" value="MBB5624697.1"/>
    <property type="molecule type" value="Genomic_DNA"/>
</dbReference>
<keyword evidence="3" id="KW-1185">Reference proteome</keyword>
<gene>
    <name evidence="2" type="ORF">BJ981_000396</name>
</gene>
<feature type="domain" description="A-factor biosynthesis hotdog" evidence="1">
    <location>
        <begin position="27"/>
        <end position="137"/>
    </location>
</feature>